<name>L9KMG7_TUPCH</name>
<dbReference type="AlphaFoldDB" id="L9KMG7"/>
<evidence type="ECO:0000313" key="2">
    <source>
        <dbReference type="Proteomes" id="UP000011518"/>
    </source>
</evidence>
<reference evidence="2" key="1">
    <citation type="submission" date="2012-07" db="EMBL/GenBank/DDBJ databases">
        <title>Genome of the Chinese tree shrew, a rising model animal genetically related to primates.</title>
        <authorList>
            <person name="Zhang G."/>
            <person name="Fan Y."/>
            <person name="Yao Y."/>
            <person name="Huang Z."/>
        </authorList>
    </citation>
    <scope>NUCLEOTIDE SEQUENCE [LARGE SCALE GENOMIC DNA]</scope>
</reference>
<protein>
    <submittedName>
        <fullName evidence="1">Uncharacterized protein</fullName>
    </submittedName>
</protein>
<dbReference type="EMBL" id="KB320826">
    <property type="protein sequence ID" value="ELW62337.1"/>
    <property type="molecule type" value="Genomic_DNA"/>
</dbReference>
<sequence length="146" mass="15667">MVSRGERNHLSPTLFKLSAEEAPTGAPLLSLSLHRDAKFACDAGHMPSADADEEAERTRKHTSLLSSVALSLRVIAYSVLSVGGAAQPGSELMKHQHHSALDGRLPNNDGAAALAALSRGASRCRLLLSLDPRLSEGLRKPFRYFL</sequence>
<keyword evidence="2" id="KW-1185">Reference proteome</keyword>
<organism evidence="1 2">
    <name type="scientific">Tupaia chinensis</name>
    <name type="common">Chinese tree shrew</name>
    <name type="synonym">Tupaia belangeri chinensis</name>
    <dbReference type="NCBI Taxonomy" id="246437"/>
    <lineage>
        <taxon>Eukaryota</taxon>
        <taxon>Metazoa</taxon>
        <taxon>Chordata</taxon>
        <taxon>Craniata</taxon>
        <taxon>Vertebrata</taxon>
        <taxon>Euteleostomi</taxon>
        <taxon>Mammalia</taxon>
        <taxon>Eutheria</taxon>
        <taxon>Euarchontoglires</taxon>
        <taxon>Scandentia</taxon>
        <taxon>Tupaiidae</taxon>
        <taxon>Tupaia</taxon>
    </lineage>
</organism>
<dbReference type="InParanoid" id="L9KMG7"/>
<accession>L9KMG7</accession>
<gene>
    <name evidence="1" type="ORF">TREES_T100021489</name>
</gene>
<evidence type="ECO:0000313" key="1">
    <source>
        <dbReference type="EMBL" id="ELW62337.1"/>
    </source>
</evidence>
<reference evidence="2" key="2">
    <citation type="journal article" date="2013" name="Nat. Commun.">
        <title>Genome of the Chinese tree shrew.</title>
        <authorList>
            <person name="Fan Y."/>
            <person name="Huang Z.Y."/>
            <person name="Cao C.C."/>
            <person name="Chen C.S."/>
            <person name="Chen Y.X."/>
            <person name="Fan D.D."/>
            <person name="He J."/>
            <person name="Hou H.L."/>
            <person name="Hu L."/>
            <person name="Hu X.T."/>
            <person name="Jiang X.T."/>
            <person name="Lai R."/>
            <person name="Lang Y.S."/>
            <person name="Liang B."/>
            <person name="Liao S.G."/>
            <person name="Mu D."/>
            <person name="Ma Y.Y."/>
            <person name="Niu Y.Y."/>
            <person name="Sun X.Q."/>
            <person name="Xia J.Q."/>
            <person name="Xiao J."/>
            <person name="Xiong Z.Q."/>
            <person name="Xu L."/>
            <person name="Yang L."/>
            <person name="Zhang Y."/>
            <person name="Zhao W."/>
            <person name="Zhao X.D."/>
            <person name="Zheng Y.T."/>
            <person name="Zhou J.M."/>
            <person name="Zhu Y.B."/>
            <person name="Zhang G.J."/>
            <person name="Wang J."/>
            <person name="Yao Y.G."/>
        </authorList>
    </citation>
    <scope>NUCLEOTIDE SEQUENCE [LARGE SCALE GENOMIC DNA]</scope>
</reference>
<dbReference type="Proteomes" id="UP000011518">
    <property type="component" value="Unassembled WGS sequence"/>
</dbReference>
<proteinExistence type="predicted"/>